<evidence type="ECO:0000313" key="4">
    <source>
        <dbReference type="EMBL" id="CAJ1397013.1"/>
    </source>
</evidence>
<dbReference type="PROSITE" id="PS50297">
    <property type="entry name" value="ANK_REP_REGION"/>
    <property type="match status" value="1"/>
</dbReference>
<reference evidence="4" key="1">
    <citation type="submission" date="2023-08" db="EMBL/GenBank/DDBJ databases">
        <authorList>
            <person name="Chen Y."/>
            <person name="Shah S."/>
            <person name="Dougan E. K."/>
            <person name="Thang M."/>
            <person name="Chan C."/>
        </authorList>
    </citation>
    <scope>NUCLEOTIDE SEQUENCE</scope>
</reference>
<sequence length="838" mass="93186">MPLPWKLNGKPERIPGYENRAITIRQLQDLAIYLQRLCKAGLLRFSCTRSKKKGFFGHRVQWAAVNMYILSNEVITKVIPHSDPDCPDDPVTGQSWYSWVEFLSCGPKRPKVFFSHWWGGHFRDFMTVVEKVQKDKRLSMYDGIWVCTFALCQFGEDLGARLDTSPFVKALLCADHVVLVVDRASGSLSRTWCAFELQLSAQESKALDLFAPTGKVGSEGASSVALLDAVEAWDIRSTEASNAADRRQILNRVAGIDELTGIKKDEQGRPVVDRGRKVLEDTRLDPHEQRALKGRPEFAHEALIFSEHQGNFEQLNSLVRGKVKNSFGAHLRTRGCKISDPAFRGITLGQLKKFFRHAMRKFRRSWDSILVSEIAAYVWQELKPKIHGEPCSFLETVAEAPVPPEVFVSYSNAGSFADLVRSLEWQAEAREFDDNTPFFFDILCIAQEEMRIVSDESFHTIAAQESEGILVCHGCDRGWVLHNIAAFLTTDKLVDFGSESGVLACTRPFRDGSWECGQFSKAQLQKLLLLKCDKVCMGSCSEEEFVHVKQRIAACFPHVPPQEAAALFEESLRRFATGPLLRGAASHGDRVFIRKVCAAPGMLITNKSNRGSLGEMPVHLAAASGDVHALRTCLDLKADPNAEDVMRERPLHYAALVGCAPAVQVLLRANADPTVRSAFMETPLDVARENAAAFLGVKTDTIQDLLSSAEELEWKLASAQAFNEDPEPLELDSAVLLSLREVPDERKLAETASAPVSQTQTQKFADQEIAAQSQEMDWLNLVICAFEKIGGGTMTKDALIETLSTLLKEDASLLVEALACGQQDIQVRDFLELLVQAK</sequence>
<proteinExistence type="predicted"/>
<accession>A0AA36NC89</accession>
<protein>
    <submittedName>
        <fullName evidence="4">Uncharacterized protein</fullName>
    </submittedName>
</protein>
<evidence type="ECO:0000256" key="3">
    <source>
        <dbReference type="PROSITE-ProRule" id="PRU00023"/>
    </source>
</evidence>
<feature type="repeat" description="ANK" evidence="3">
    <location>
        <begin position="613"/>
        <end position="645"/>
    </location>
</feature>
<dbReference type="SMART" id="SM00248">
    <property type="entry name" value="ANK"/>
    <property type="match status" value="2"/>
</dbReference>
<evidence type="ECO:0000256" key="2">
    <source>
        <dbReference type="ARBA" id="ARBA00023043"/>
    </source>
</evidence>
<dbReference type="InterPro" id="IPR050776">
    <property type="entry name" value="Ank_Repeat/CDKN_Inhibitor"/>
</dbReference>
<dbReference type="GO" id="GO:0005634">
    <property type="term" value="C:nucleus"/>
    <property type="evidence" value="ECO:0007669"/>
    <property type="project" value="TreeGrafter"/>
</dbReference>
<keyword evidence="1" id="KW-0677">Repeat</keyword>
<evidence type="ECO:0000256" key="1">
    <source>
        <dbReference type="ARBA" id="ARBA00022737"/>
    </source>
</evidence>
<comment type="caution">
    <text evidence="4">The sequence shown here is derived from an EMBL/GenBank/DDBJ whole genome shotgun (WGS) entry which is preliminary data.</text>
</comment>
<gene>
    <name evidence="4" type="ORF">EVOR1521_LOCUS21119</name>
</gene>
<evidence type="ECO:0000313" key="5">
    <source>
        <dbReference type="Proteomes" id="UP001178507"/>
    </source>
</evidence>
<dbReference type="PANTHER" id="PTHR24201">
    <property type="entry name" value="ANK_REP_REGION DOMAIN-CONTAINING PROTEIN"/>
    <property type="match status" value="1"/>
</dbReference>
<dbReference type="InterPro" id="IPR002110">
    <property type="entry name" value="Ankyrin_rpt"/>
</dbReference>
<dbReference type="Pfam" id="PF12796">
    <property type="entry name" value="Ank_2"/>
    <property type="match status" value="1"/>
</dbReference>
<dbReference type="EMBL" id="CAUJNA010003250">
    <property type="protein sequence ID" value="CAJ1397013.1"/>
    <property type="molecule type" value="Genomic_DNA"/>
</dbReference>
<dbReference type="InterPro" id="IPR036770">
    <property type="entry name" value="Ankyrin_rpt-contain_sf"/>
</dbReference>
<dbReference type="AlphaFoldDB" id="A0AA36NC89"/>
<dbReference type="PROSITE" id="PS50088">
    <property type="entry name" value="ANK_REPEAT"/>
    <property type="match status" value="2"/>
</dbReference>
<dbReference type="SUPFAM" id="SSF48403">
    <property type="entry name" value="Ankyrin repeat"/>
    <property type="match status" value="1"/>
</dbReference>
<dbReference type="Gene3D" id="1.25.40.20">
    <property type="entry name" value="Ankyrin repeat-containing domain"/>
    <property type="match status" value="1"/>
</dbReference>
<feature type="repeat" description="ANK" evidence="3">
    <location>
        <begin position="646"/>
        <end position="678"/>
    </location>
</feature>
<keyword evidence="2 3" id="KW-0040">ANK repeat</keyword>
<dbReference type="PANTHER" id="PTHR24201:SF2">
    <property type="entry name" value="ANKYRIN REPEAT DOMAIN-CONTAINING PROTEIN 42"/>
    <property type="match status" value="1"/>
</dbReference>
<name>A0AA36NC89_9DINO</name>
<organism evidence="4 5">
    <name type="scientific">Effrenium voratum</name>
    <dbReference type="NCBI Taxonomy" id="2562239"/>
    <lineage>
        <taxon>Eukaryota</taxon>
        <taxon>Sar</taxon>
        <taxon>Alveolata</taxon>
        <taxon>Dinophyceae</taxon>
        <taxon>Suessiales</taxon>
        <taxon>Symbiodiniaceae</taxon>
        <taxon>Effrenium</taxon>
    </lineage>
</organism>
<dbReference type="Proteomes" id="UP001178507">
    <property type="component" value="Unassembled WGS sequence"/>
</dbReference>
<keyword evidence="5" id="KW-1185">Reference proteome</keyword>